<evidence type="ECO:0000256" key="2">
    <source>
        <dbReference type="ARBA" id="ARBA00022553"/>
    </source>
</evidence>
<dbReference type="InterPro" id="IPR015940">
    <property type="entry name" value="UBA"/>
</dbReference>
<dbReference type="InterPro" id="IPR000626">
    <property type="entry name" value="Ubiquitin-like_dom"/>
</dbReference>
<proteinExistence type="inferred from homology"/>
<evidence type="ECO:0000313" key="12">
    <source>
        <dbReference type="EMBL" id="CAL5140343.1"/>
    </source>
</evidence>
<evidence type="ECO:0000256" key="9">
    <source>
        <dbReference type="SAM" id="MobiDB-lite"/>
    </source>
</evidence>
<dbReference type="CDD" id="cd01805">
    <property type="entry name" value="Ubl_Rad23"/>
    <property type="match status" value="1"/>
</dbReference>
<evidence type="ECO:0000259" key="10">
    <source>
        <dbReference type="PROSITE" id="PS50030"/>
    </source>
</evidence>
<comment type="similarity">
    <text evidence="1 8">Belongs to the RAD23 family.</text>
</comment>
<keyword evidence="8" id="KW-0963">Cytoplasm</keyword>
<accession>A0AAV2TUQ7</accession>
<dbReference type="PROSITE" id="PS50030">
    <property type="entry name" value="UBA"/>
    <property type="match status" value="2"/>
</dbReference>
<dbReference type="SMART" id="SM00213">
    <property type="entry name" value="UBQ"/>
    <property type="match status" value="1"/>
</dbReference>
<evidence type="ECO:0000256" key="8">
    <source>
        <dbReference type="RuleBase" id="RU367049"/>
    </source>
</evidence>
<keyword evidence="4 8" id="KW-0227">DNA damage</keyword>
<feature type="compositionally biased region" description="Polar residues" evidence="9">
    <location>
        <begin position="122"/>
        <end position="133"/>
    </location>
</feature>
<dbReference type="InterPro" id="IPR009060">
    <property type="entry name" value="UBA-like_sf"/>
</dbReference>
<dbReference type="GO" id="GO:0031593">
    <property type="term" value="F:polyubiquitin modification-dependent protein binding"/>
    <property type="evidence" value="ECO:0007669"/>
    <property type="project" value="UniProtKB-UniRule"/>
</dbReference>
<evidence type="ECO:0000256" key="1">
    <source>
        <dbReference type="ARBA" id="ARBA00009878"/>
    </source>
</evidence>
<dbReference type="GO" id="GO:0005654">
    <property type="term" value="C:nucleoplasm"/>
    <property type="evidence" value="ECO:0007669"/>
    <property type="project" value="TreeGrafter"/>
</dbReference>
<feature type="compositionally biased region" description="Low complexity" evidence="9">
    <location>
        <begin position="98"/>
        <end position="114"/>
    </location>
</feature>
<organism evidence="12 13">
    <name type="scientific">Calicophoron daubneyi</name>
    <name type="common">Rumen fluke</name>
    <name type="synonym">Paramphistomum daubneyi</name>
    <dbReference type="NCBI Taxonomy" id="300641"/>
    <lineage>
        <taxon>Eukaryota</taxon>
        <taxon>Metazoa</taxon>
        <taxon>Spiralia</taxon>
        <taxon>Lophotrochozoa</taxon>
        <taxon>Platyhelminthes</taxon>
        <taxon>Trematoda</taxon>
        <taxon>Digenea</taxon>
        <taxon>Plagiorchiida</taxon>
        <taxon>Pronocephalata</taxon>
        <taxon>Paramphistomoidea</taxon>
        <taxon>Paramphistomidae</taxon>
        <taxon>Calicophoron</taxon>
    </lineage>
</organism>
<dbReference type="GO" id="GO:0006289">
    <property type="term" value="P:nucleotide-excision repair"/>
    <property type="evidence" value="ECO:0007669"/>
    <property type="project" value="UniProtKB-UniRule"/>
</dbReference>
<dbReference type="Gene3D" id="1.10.10.540">
    <property type="entry name" value="XPC-binding domain"/>
    <property type="match status" value="1"/>
</dbReference>
<keyword evidence="5" id="KW-0647">Proteasome</keyword>
<dbReference type="InterPro" id="IPR004806">
    <property type="entry name" value="Rad23"/>
</dbReference>
<dbReference type="GO" id="GO:0070628">
    <property type="term" value="F:proteasome binding"/>
    <property type="evidence" value="ECO:0007669"/>
    <property type="project" value="TreeGrafter"/>
</dbReference>
<keyword evidence="7 8" id="KW-0539">Nucleus</keyword>
<sequence>MRVTFKTLKQQTFELELQEDDLVGDVKKKIEAEKGSEFCAGNQKLIHSGKVMEDEKPLKHYKVTDKGFIVVMSIAKHPPKEKSPTEKSPVTTGDAAKKASTPTPAPTAAVSTPPENAARQDASPSTVAASQETEAAGPGISTGESALVTGAEYERTLKEIMSMGFERTMVIRAMRASFNNPDRAVEYLLSGNIPNLEVTEQNPPSERPASETSRPEPPGDDRSATESAVSEDPIAVLANLPQFQQMRALVQANPELLPQLIQQIGAENTDLLRLIQENEQGFLEFLNAPINPEATGPEGTESSEPSGPGGQRPEPRHVVLTMTAEERAAIERLKALGFPEELVIQAYYACEKNEDAAANFLLSEGPDDEAV</sequence>
<dbReference type="FunFam" id="3.10.20.90:FF:000254">
    <property type="entry name" value="UV excision repair protein Rad23"/>
    <property type="match status" value="1"/>
</dbReference>
<dbReference type="GO" id="GO:0005829">
    <property type="term" value="C:cytosol"/>
    <property type="evidence" value="ECO:0007669"/>
    <property type="project" value="TreeGrafter"/>
</dbReference>
<dbReference type="CDD" id="cd14380">
    <property type="entry name" value="UBA2_Rad23"/>
    <property type="match status" value="1"/>
</dbReference>
<evidence type="ECO:0000259" key="11">
    <source>
        <dbReference type="PROSITE" id="PS50053"/>
    </source>
</evidence>
<keyword evidence="2" id="KW-0597">Phosphoprotein</keyword>
<dbReference type="GO" id="GO:0003684">
    <property type="term" value="F:damaged DNA binding"/>
    <property type="evidence" value="ECO:0007669"/>
    <property type="project" value="UniProtKB-UniRule"/>
</dbReference>
<dbReference type="Pfam" id="PF00627">
    <property type="entry name" value="UBA"/>
    <property type="match status" value="2"/>
</dbReference>
<dbReference type="PANTHER" id="PTHR10621">
    <property type="entry name" value="UV EXCISION REPAIR PROTEIN RAD23"/>
    <property type="match status" value="1"/>
</dbReference>
<dbReference type="FunFam" id="1.10.8.10:FF:000003">
    <property type="entry name" value="UV excision repair protein RAD23 homolog"/>
    <property type="match status" value="1"/>
</dbReference>
<feature type="region of interest" description="Disordered" evidence="9">
    <location>
        <begin position="75"/>
        <end position="143"/>
    </location>
</feature>
<keyword evidence="3" id="KW-0677">Repeat</keyword>
<dbReference type="PRINTS" id="PR01839">
    <property type="entry name" value="RAD23PROTEIN"/>
</dbReference>
<comment type="function">
    <text evidence="8">Multiubiquitin chain receptor involved in modulation of proteasomal degradation. Involved in nucleotide excision repair.</text>
</comment>
<dbReference type="Gene3D" id="3.10.20.90">
    <property type="entry name" value="Phosphatidylinositol 3-kinase Catalytic Subunit, Chain A, domain 1"/>
    <property type="match status" value="1"/>
</dbReference>
<dbReference type="GO" id="GO:0043130">
    <property type="term" value="F:ubiquitin binding"/>
    <property type="evidence" value="ECO:0007669"/>
    <property type="project" value="UniProtKB-UniRule"/>
</dbReference>
<dbReference type="InterPro" id="IPR029071">
    <property type="entry name" value="Ubiquitin-like_domsf"/>
</dbReference>
<dbReference type="Pfam" id="PF00240">
    <property type="entry name" value="ubiquitin"/>
    <property type="match status" value="1"/>
</dbReference>
<dbReference type="InterPro" id="IPR041811">
    <property type="entry name" value="RAD23A/B_UBA1"/>
</dbReference>
<evidence type="ECO:0000256" key="6">
    <source>
        <dbReference type="ARBA" id="ARBA00023204"/>
    </source>
</evidence>
<dbReference type="GO" id="GO:0043161">
    <property type="term" value="P:proteasome-mediated ubiquitin-dependent protein catabolic process"/>
    <property type="evidence" value="ECO:0007669"/>
    <property type="project" value="UniProtKB-UniRule"/>
</dbReference>
<feature type="compositionally biased region" description="Basic and acidic residues" evidence="9">
    <location>
        <begin position="213"/>
        <end position="224"/>
    </location>
</feature>
<dbReference type="SMART" id="SM00165">
    <property type="entry name" value="UBA"/>
    <property type="match status" value="2"/>
</dbReference>
<comment type="caution">
    <text evidence="12">The sequence shown here is derived from an EMBL/GenBank/DDBJ whole genome shotgun (WGS) entry which is preliminary data.</text>
</comment>
<dbReference type="AlphaFoldDB" id="A0AAV2TUQ7"/>
<dbReference type="CDD" id="cd14377">
    <property type="entry name" value="UBA1_Rad23"/>
    <property type="match status" value="1"/>
</dbReference>
<feature type="domain" description="UBA" evidence="10">
    <location>
        <begin position="151"/>
        <end position="191"/>
    </location>
</feature>
<evidence type="ECO:0000256" key="5">
    <source>
        <dbReference type="ARBA" id="ARBA00022942"/>
    </source>
</evidence>
<dbReference type="PROSITE" id="PS50053">
    <property type="entry name" value="UBIQUITIN_2"/>
    <property type="match status" value="1"/>
</dbReference>
<dbReference type="SUPFAM" id="SSF46934">
    <property type="entry name" value="UBA-like"/>
    <property type="match status" value="2"/>
</dbReference>
<dbReference type="InterPro" id="IPR006636">
    <property type="entry name" value="STI1_HS-bd"/>
</dbReference>
<protein>
    <recommendedName>
        <fullName evidence="8">UV excision repair protein RAD23</fullName>
    </recommendedName>
</protein>
<dbReference type="NCBIfam" id="TIGR00601">
    <property type="entry name" value="rad23"/>
    <property type="match status" value="1"/>
</dbReference>
<dbReference type="Gene3D" id="1.10.8.10">
    <property type="entry name" value="DNA helicase RuvA subunit, C-terminal domain"/>
    <property type="match status" value="2"/>
</dbReference>
<gene>
    <name evidence="12" type="ORF">CDAUBV1_LOCUS15673</name>
</gene>
<dbReference type="SUPFAM" id="SSF54236">
    <property type="entry name" value="Ubiquitin-like"/>
    <property type="match status" value="1"/>
</dbReference>
<evidence type="ECO:0000256" key="7">
    <source>
        <dbReference type="ARBA" id="ARBA00023242"/>
    </source>
</evidence>
<dbReference type="SMART" id="SM00727">
    <property type="entry name" value="STI1"/>
    <property type="match status" value="1"/>
</dbReference>
<dbReference type="InterPro" id="IPR015360">
    <property type="entry name" value="XPC-bd"/>
</dbReference>
<reference evidence="12" key="1">
    <citation type="submission" date="2024-06" db="EMBL/GenBank/DDBJ databases">
        <authorList>
            <person name="Liu X."/>
            <person name="Lenzi L."/>
            <person name="Haldenby T S."/>
            <person name="Uol C."/>
        </authorList>
    </citation>
    <scope>NUCLEOTIDE SEQUENCE</scope>
</reference>
<dbReference type="Proteomes" id="UP001497525">
    <property type="component" value="Unassembled WGS sequence"/>
</dbReference>
<evidence type="ECO:0000256" key="3">
    <source>
        <dbReference type="ARBA" id="ARBA00022737"/>
    </source>
</evidence>
<feature type="domain" description="UBA" evidence="10">
    <location>
        <begin position="323"/>
        <end position="364"/>
    </location>
</feature>
<feature type="region of interest" description="Disordered" evidence="9">
    <location>
        <begin position="195"/>
        <end position="229"/>
    </location>
</feature>
<feature type="compositionally biased region" description="Low complexity" evidence="9">
    <location>
        <begin position="295"/>
        <end position="306"/>
    </location>
</feature>
<feature type="domain" description="Ubiquitin-like" evidence="11">
    <location>
        <begin position="1"/>
        <end position="72"/>
    </location>
</feature>
<dbReference type="InterPro" id="IPR036353">
    <property type="entry name" value="XPC-bd_sf"/>
</dbReference>
<evidence type="ECO:0000256" key="4">
    <source>
        <dbReference type="ARBA" id="ARBA00022763"/>
    </source>
</evidence>
<name>A0AAV2TUQ7_CALDB</name>
<keyword evidence="6 8" id="KW-0234">DNA repair</keyword>
<dbReference type="EMBL" id="CAXLJL010000711">
    <property type="protein sequence ID" value="CAL5140343.1"/>
    <property type="molecule type" value="Genomic_DNA"/>
</dbReference>
<evidence type="ECO:0000313" key="13">
    <source>
        <dbReference type="Proteomes" id="UP001497525"/>
    </source>
</evidence>
<dbReference type="Pfam" id="PF09280">
    <property type="entry name" value="XPC-binding"/>
    <property type="match status" value="1"/>
</dbReference>
<feature type="region of interest" description="Disordered" evidence="9">
    <location>
        <begin position="289"/>
        <end position="315"/>
    </location>
</feature>
<comment type="subcellular location">
    <subcellularLocation>
        <location evidence="8">Nucleus</location>
    </subcellularLocation>
    <subcellularLocation>
        <location evidence="8">Cytoplasm</location>
    </subcellularLocation>
</comment>
<dbReference type="PANTHER" id="PTHR10621:SF0">
    <property type="entry name" value="UV EXCISION REPAIR PROTEIN RAD23"/>
    <property type="match status" value="1"/>
</dbReference>
<dbReference type="FunFam" id="1.10.8.10:FF:000002">
    <property type="entry name" value="UV excision repair protein RAD23 homolog"/>
    <property type="match status" value="1"/>
</dbReference>
<dbReference type="GO" id="GO:0000502">
    <property type="term" value="C:proteasome complex"/>
    <property type="evidence" value="ECO:0007669"/>
    <property type="project" value="UniProtKB-KW"/>
</dbReference>
<dbReference type="SUPFAM" id="SSF101238">
    <property type="entry name" value="XPC-binding domain"/>
    <property type="match status" value="1"/>
</dbReference>